<dbReference type="InterPro" id="IPR036188">
    <property type="entry name" value="FAD/NAD-bd_sf"/>
</dbReference>
<evidence type="ECO:0000256" key="3">
    <source>
        <dbReference type="ARBA" id="ARBA00022630"/>
    </source>
</evidence>
<proteinExistence type="inferred from homology"/>
<evidence type="ECO:0000313" key="6">
    <source>
        <dbReference type="EMBL" id="MDO3396393.1"/>
    </source>
</evidence>
<dbReference type="PIRSF" id="PIRSF000137">
    <property type="entry name" value="Alcohol_oxidase"/>
    <property type="match status" value="1"/>
</dbReference>
<evidence type="ECO:0000259" key="5">
    <source>
        <dbReference type="PROSITE" id="PS00624"/>
    </source>
</evidence>
<name>A0ABT8TTR4_9ACTN</name>
<dbReference type="Gene3D" id="3.30.560.10">
    <property type="entry name" value="Glucose Oxidase, domain 3"/>
    <property type="match status" value="1"/>
</dbReference>
<evidence type="ECO:0000256" key="2">
    <source>
        <dbReference type="ARBA" id="ARBA00010790"/>
    </source>
</evidence>
<reference evidence="6" key="1">
    <citation type="submission" date="2023-06" db="EMBL/GenBank/DDBJ databases">
        <title>Genome sequence of Nocardioides sp. SOB44.</title>
        <authorList>
            <person name="Zhang G."/>
        </authorList>
    </citation>
    <scope>NUCLEOTIDE SEQUENCE</scope>
    <source>
        <strain evidence="6">SOB44</strain>
    </source>
</reference>
<dbReference type="EMBL" id="JAULSC010000010">
    <property type="protein sequence ID" value="MDO3396393.1"/>
    <property type="molecule type" value="Genomic_DNA"/>
</dbReference>
<keyword evidence="4" id="KW-0274">FAD</keyword>
<keyword evidence="7" id="KW-1185">Reference proteome</keyword>
<gene>
    <name evidence="6" type="ORF">QWJ41_11730</name>
</gene>
<dbReference type="SUPFAM" id="SSF51905">
    <property type="entry name" value="FAD/NAD(P)-binding domain"/>
    <property type="match status" value="1"/>
</dbReference>
<organism evidence="6 7">
    <name type="scientific">Nocardioides cremeus</name>
    <dbReference type="NCBI Taxonomy" id="3058044"/>
    <lineage>
        <taxon>Bacteria</taxon>
        <taxon>Bacillati</taxon>
        <taxon>Actinomycetota</taxon>
        <taxon>Actinomycetes</taxon>
        <taxon>Propionibacteriales</taxon>
        <taxon>Nocardioidaceae</taxon>
        <taxon>Nocardioides</taxon>
    </lineage>
</organism>
<comment type="caution">
    <text evidence="6">The sequence shown here is derived from an EMBL/GenBank/DDBJ whole genome shotgun (WGS) entry which is preliminary data.</text>
</comment>
<dbReference type="PROSITE" id="PS00624">
    <property type="entry name" value="GMC_OXRED_2"/>
    <property type="match status" value="1"/>
</dbReference>
<dbReference type="Proteomes" id="UP001168363">
    <property type="component" value="Unassembled WGS sequence"/>
</dbReference>
<evidence type="ECO:0000256" key="1">
    <source>
        <dbReference type="ARBA" id="ARBA00001974"/>
    </source>
</evidence>
<sequence length="549" mass="59265">MSVRESFDYVVVGAGSAGAVLAARLTEDPTTTVLLLEAGGPAESDHISVPAAFPNLFKTRWDWNYQTTEQKQLGRRAYWPRMKALGGCSSMNAMIYIRGNAADYDTWRDDHGAHGWGYDDVLPYFRRAEANSRHGGPFHGQDGPLHVEDRRYTHELTEAWVESAVVSGMARNDDFNGASQEGAGLYQVTCHQGRRWSTARAYLDPAADRPNLTVRTGALAEKVVVEGGRAVGVQYQHGRGSRTTYAAAEVLLCGGAVNSPQLLMLSGIGPGEHLREVGVEVVLDQPAVGANLHDHPALPLVFETRGTTDLAELNTLGTFARAKLMGRGPLTSNVGEGGGFWRTREGLRAPDLQAHVAPSGFWDNGLHEPTSRKVTVAPTLVHVASRGSLRLRSADPRWHPDIDPGYYDDQADLDAMTAGVRRMLDVVATGPLAELVAGPGLPTMRWGTDPTDAQIEEHLRAETQTLYHPVGTCAMGDDERAVVDPELRVRGIEGLRVVDASVMPMVTRGNTNAPTIMIGEKAADLVRGRVPVGATSTGSPVGTARKDHR</sequence>
<dbReference type="PANTHER" id="PTHR11552">
    <property type="entry name" value="GLUCOSE-METHANOL-CHOLINE GMC OXIDOREDUCTASE"/>
    <property type="match status" value="1"/>
</dbReference>
<comment type="similarity">
    <text evidence="2">Belongs to the GMC oxidoreductase family.</text>
</comment>
<dbReference type="RefSeq" id="WP_302708418.1">
    <property type="nucleotide sequence ID" value="NZ_JAULSC010000010.1"/>
</dbReference>
<dbReference type="Pfam" id="PF05199">
    <property type="entry name" value="GMC_oxred_C"/>
    <property type="match status" value="1"/>
</dbReference>
<dbReference type="SUPFAM" id="SSF54373">
    <property type="entry name" value="FAD-linked reductases, C-terminal domain"/>
    <property type="match status" value="1"/>
</dbReference>
<dbReference type="PANTHER" id="PTHR11552:SF147">
    <property type="entry name" value="CHOLINE DEHYDROGENASE, MITOCHONDRIAL"/>
    <property type="match status" value="1"/>
</dbReference>
<comment type="cofactor">
    <cofactor evidence="1">
        <name>FAD</name>
        <dbReference type="ChEBI" id="CHEBI:57692"/>
    </cofactor>
</comment>
<feature type="domain" description="Glucose-methanol-choline oxidoreductase N-terminal" evidence="5">
    <location>
        <begin position="255"/>
        <end position="269"/>
    </location>
</feature>
<evidence type="ECO:0000313" key="7">
    <source>
        <dbReference type="Proteomes" id="UP001168363"/>
    </source>
</evidence>
<dbReference type="InterPro" id="IPR012132">
    <property type="entry name" value="GMC_OxRdtase"/>
</dbReference>
<evidence type="ECO:0000256" key="4">
    <source>
        <dbReference type="ARBA" id="ARBA00022827"/>
    </source>
</evidence>
<dbReference type="Gene3D" id="3.50.50.60">
    <property type="entry name" value="FAD/NAD(P)-binding domain"/>
    <property type="match status" value="1"/>
</dbReference>
<protein>
    <submittedName>
        <fullName evidence="6">GMC family oxidoreductase N-terminal domain-containing protein</fullName>
    </submittedName>
</protein>
<accession>A0ABT8TTR4</accession>
<keyword evidence="3" id="KW-0285">Flavoprotein</keyword>
<dbReference type="InterPro" id="IPR007867">
    <property type="entry name" value="GMC_OxRtase_C"/>
</dbReference>
<dbReference type="Pfam" id="PF00732">
    <property type="entry name" value="GMC_oxred_N"/>
    <property type="match status" value="1"/>
</dbReference>
<dbReference type="InterPro" id="IPR000172">
    <property type="entry name" value="GMC_OxRdtase_N"/>
</dbReference>